<dbReference type="Proteomes" id="UP001529510">
    <property type="component" value="Unassembled WGS sequence"/>
</dbReference>
<dbReference type="InterPro" id="IPR043128">
    <property type="entry name" value="Rev_trsase/Diguanyl_cyclase"/>
</dbReference>
<evidence type="ECO:0000313" key="8">
    <source>
        <dbReference type="Proteomes" id="UP001529510"/>
    </source>
</evidence>
<evidence type="ECO:0000256" key="1">
    <source>
        <dbReference type="ARBA" id="ARBA00010879"/>
    </source>
</evidence>
<dbReference type="SUPFAM" id="SSF56672">
    <property type="entry name" value="DNA/RNA polymerases"/>
    <property type="match status" value="1"/>
</dbReference>
<gene>
    <name evidence="7" type="ORF">M9458_044949</name>
</gene>
<dbReference type="EC" id="3.1.26.4" evidence="2"/>
<comment type="caution">
    <text evidence="7">The sequence shown here is derived from an EMBL/GenBank/DDBJ whole genome shotgun (WGS) entry which is preliminary data.</text>
</comment>
<feature type="compositionally biased region" description="Low complexity" evidence="4">
    <location>
        <begin position="102"/>
        <end position="115"/>
    </location>
</feature>
<reference evidence="7 8" key="1">
    <citation type="submission" date="2024-05" db="EMBL/GenBank/DDBJ databases">
        <title>Genome sequencing and assembly of Indian major carp, Cirrhinus mrigala (Hamilton, 1822).</title>
        <authorList>
            <person name="Mohindra V."/>
            <person name="Chowdhury L.M."/>
            <person name="Lal K."/>
            <person name="Jena J.K."/>
        </authorList>
    </citation>
    <scope>NUCLEOTIDE SEQUENCE [LARGE SCALE GENOMIC DNA]</scope>
    <source>
        <strain evidence="7">CM1030</strain>
        <tissue evidence="7">Blood</tissue>
    </source>
</reference>
<evidence type="ECO:0000259" key="6">
    <source>
        <dbReference type="PROSITE" id="PS50878"/>
    </source>
</evidence>
<dbReference type="InterPro" id="IPR021109">
    <property type="entry name" value="Peptidase_aspartic_dom_sf"/>
</dbReference>
<dbReference type="PANTHER" id="PTHR15503">
    <property type="entry name" value="LDOC1 RELATED"/>
    <property type="match status" value="1"/>
</dbReference>
<feature type="domain" description="Reverse transcriptase" evidence="6">
    <location>
        <begin position="382"/>
        <end position="540"/>
    </location>
</feature>
<dbReference type="Gene3D" id="2.40.70.10">
    <property type="entry name" value="Acid Proteases"/>
    <property type="match status" value="1"/>
</dbReference>
<accession>A0ABD0NGU7</accession>
<comment type="similarity">
    <text evidence="1">Belongs to the beta type-B retroviral polymerase family. HERV class-II K(HML-2) pol subfamily.</text>
</comment>
<dbReference type="GO" id="GO:0008270">
    <property type="term" value="F:zinc ion binding"/>
    <property type="evidence" value="ECO:0007669"/>
    <property type="project" value="UniProtKB-KW"/>
</dbReference>
<dbReference type="Gene3D" id="4.10.60.10">
    <property type="entry name" value="Zinc finger, CCHC-type"/>
    <property type="match status" value="1"/>
</dbReference>
<sequence length="540" mass="61132">MTTVPPCGHGMMTQIIKIKQGHRTTAEFAIEFRMLAAQSGWNDVSLKAMFYNSLHPDLQTELACRRNDSSFSEFVSVAIKIDNLMRQPPKRRSDKGSSRHLPAPTSTATTSSEEPMQLSNSRLSAEERERRRSQNLCYYCGESGHHSLGCPQKTQTKPQVNINHFFQLNNRTLTLPVTLKNDTLSLTLTVMVDSGAALNITHQDIVEKYQIPVQPCTPPIRIKAIDNALIGEGIFHCTRTLTLQVGLMHQESITLYVVNSPKHEVILGFPWLSTHDPDISWKSGELTRWSNFCLHNCLTPNPQPCFTTSIESPDSPKSINLPPCYQDLSEVFSKTKATQLPPHRPWDCAIDLLPNAMPPKSKVYPLSKNESQAMEEYITEALDSGFIRPSTSPAAAGFFFVEKKDGGLRPCIDYRGLNNVTVKFRYPLPLVPAALEQLREATIYTKLDLRSAYNLIRIKEGDEWKTAFLTTRGHHEYQVMPYGLANSPAVFQSFINEIFKDLLNQYVIAYIDDILIYSKTEVEHIQHNQLYVKAEKCEFH</sequence>
<dbReference type="Pfam" id="PF00078">
    <property type="entry name" value="RVT_1"/>
    <property type="match status" value="1"/>
</dbReference>
<evidence type="ECO:0000256" key="4">
    <source>
        <dbReference type="SAM" id="MobiDB-lite"/>
    </source>
</evidence>
<dbReference type="GO" id="GO:0004523">
    <property type="term" value="F:RNA-DNA hybrid ribonuclease activity"/>
    <property type="evidence" value="ECO:0007669"/>
    <property type="project" value="UniProtKB-EC"/>
</dbReference>
<proteinExistence type="inferred from homology"/>
<dbReference type="InterPro" id="IPR043502">
    <property type="entry name" value="DNA/RNA_pol_sf"/>
</dbReference>
<feature type="non-terminal residue" evidence="7">
    <location>
        <position position="540"/>
    </location>
</feature>
<evidence type="ECO:0000256" key="3">
    <source>
        <dbReference type="PROSITE-ProRule" id="PRU00047"/>
    </source>
</evidence>
<dbReference type="PROSITE" id="PS50878">
    <property type="entry name" value="RT_POL"/>
    <property type="match status" value="1"/>
</dbReference>
<dbReference type="InterPro" id="IPR001878">
    <property type="entry name" value="Znf_CCHC"/>
</dbReference>
<feature type="region of interest" description="Disordered" evidence="4">
    <location>
        <begin position="85"/>
        <end position="127"/>
    </location>
</feature>
<dbReference type="CDD" id="cd00303">
    <property type="entry name" value="retropepsin_like"/>
    <property type="match status" value="1"/>
</dbReference>
<evidence type="ECO:0000313" key="7">
    <source>
        <dbReference type="EMBL" id="KAL0161224.1"/>
    </source>
</evidence>
<dbReference type="AlphaFoldDB" id="A0ABD0NGU7"/>
<keyword evidence="8" id="KW-1185">Reference proteome</keyword>
<evidence type="ECO:0000259" key="5">
    <source>
        <dbReference type="PROSITE" id="PS50158"/>
    </source>
</evidence>
<dbReference type="InterPro" id="IPR032567">
    <property type="entry name" value="RTL1-rel"/>
</dbReference>
<dbReference type="PANTHER" id="PTHR15503:SF22">
    <property type="entry name" value="TRANSPOSON TY3-I GAG POLYPROTEIN"/>
    <property type="match status" value="1"/>
</dbReference>
<dbReference type="InterPro" id="IPR036875">
    <property type="entry name" value="Znf_CCHC_sf"/>
</dbReference>
<dbReference type="Gene3D" id="3.10.10.10">
    <property type="entry name" value="HIV Type 1 Reverse Transcriptase, subunit A, domain 1"/>
    <property type="match status" value="1"/>
</dbReference>
<protein>
    <recommendedName>
        <fullName evidence="2">ribonuclease H</fullName>
        <ecNumber evidence="2">3.1.26.4</ecNumber>
    </recommendedName>
</protein>
<keyword evidence="3" id="KW-0479">Metal-binding</keyword>
<dbReference type="SUPFAM" id="SSF57756">
    <property type="entry name" value="Retrovirus zinc finger-like domains"/>
    <property type="match status" value="1"/>
</dbReference>
<dbReference type="EMBL" id="JAMKFB020000022">
    <property type="protein sequence ID" value="KAL0161224.1"/>
    <property type="molecule type" value="Genomic_DNA"/>
</dbReference>
<dbReference type="InterPro" id="IPR000477">
    <property type="entry name" value="RT_dom"/>
</dbReference>
<dbReference type="CDD" id="cd01647">
    <property type="entry name" value="RT_LTR"/>
    <property type="match status" value="1"/>
</dbReference>
<evidence type="ECO:0000256" key="2">
    <source>
        <dbReference type="ARBA" id="ARBA00012180"/>
    </source>
</evidence>
<keyword evidence="3" id="KW-0862">Zinc</keyword>
<organism evidence="7 8">
    <name type="scientific">Cirrhinus mrigala</name>
    <name type="common">Mrigala</name>
    <dbReference type="NCBI Taxonomy" id="683832"/>
    <lineage>
        <taxon>Eukaryota</taxon>
        <taxon>Metazoa</taxon>
        <taxon>Chordata</taxon>
        <taxon>Craniata</taxon>
        <taxon>Vertebrata</taxon>
        <taxon>Euteleostomi</taxon>
        <taxon>Actinopterygii</taxon>
        <taxon>Neopterygii</taxon>
        <taxon>Teleostei</taxon>
        <taxon>Ostariophysi</taxon>
        <taxon>Cypriniformes</taxon>
        <taxon>Cyprinidae</taxon>
        <taxon>Labeoninae</taxon>
        <taxon>Labeonini</taxon>
        <taxon>Cirrhinus</taxon>
    </lineage>
</organism>
<feature type="domain" description="CCHC-type" evidence="5">
    <location>
        <begin position="137"/>
        <end position="152"/>
    </location>
</feature>
<dbReference type="PROSITE" id="PS50158">
    <property type="entry name" value="ZF_CCHC"/>
    <property type="match status" value="1"/>
</dbReference>
<keyword evidence="3" id="KW-0863">Zinc-finger</keyword>
<dbReference type="Gene3D" id="3.30.70.270">
    <property type="match status" value="1"/>
</dbReference>
<name>A0ABD0NGU7_CIRMR</name>